<proteinExistence type="predicted"/>
<name>A0AAE1HUY3_9NEOP</name>
<dbReference type="Proteomes" id="UP001219518">
    <property type="component" value="Unassembled WGS sequence"/>
</dbReference>
<dbReference type="EMBL" id="JAHWGI010001301">
    <property type="protein sequence ID" value="KAK3927917.1"/>
    <property type="molecule type" value="Genomic_DNA"/>
</dbReference>
<comment type="caution">
    <text evidence="1">The sequence shown here is derived from an EMBL/GenBank/DDBJ whole genome shotgun (WGS) entry which is preliminary data.</text>
</comment>
<reference evidence="1" key="2">
    <citation type="journal article" date="2023" name="BMC Genomics">
        <title>Pest status, molecular evolution, and epigenetic factors derived from the genome assembly of Frankliniella fusca, a thysanopteran phytovirus vector.</title>
        <authorList>
            <person name="Catto M.A."/>
            <person name="Labadie P.E."/>
            <person name="Jacobson A.L."/>
            <person name="Kennedy G.G."/>
            <person name="Srinivasan R."/>
            <person name="Hunt B.G."/>
        </authorList>
    </citation>
    <scope>NUCLEOTIDE SEQUENCE</scope>
    <source>
        <strain evidence="1">PL_HMW_Pooled</strain>
    </source>
</reference>
<keyword evidence="1" id="KW-0808">Transferase</keyword>
<sequence length="90" mass="10263">MHPTVKVFEVQQCVYHFTSSNIAATDWLNKSIDREKPEKLGKNPWFRVEPSQSSSLSQPWSRKVSIAAAHEALQNCKAKERDNAVSHAFH</sequence>
<dbReference type="GO" id="GO:0016301">
    <property type="term" value="F:kinase activity"/>
    <property type="evidence" value="ECO:0007669"/>
    <property type="project" value="UniProtKB-KW"/>
</dbReference>
<evidence type="ECO:0000313" key="1">
    <source>
        <dbReference type="EMBL" id="KAK3927917.1"/>
    </source>
</evidence>
<reference evidence="1" key="1">
    <citation type="submission" date="2021-07" db="EMBL/GenBank/DDBJ databases">
        <authorList>
            <person name="Catto M.A."/>
            <person name="Jacobson A."/>
            <person name="Kennedy G."/>
            <person name="Labadie P."/>
            <person name="Hunt B.G."/>
            <person name="Srinivasan R."/>
        </authorList>
    </citation>
    <scope>NUCLEOTIDE SEQUENCE</scope>
    <source>
        <strain evidence="1">PL_HMW_Pooled</strain>
        <tissue evidence="1">Head</tissue>
    </source>
</reference>
<accession>A0AAE1HUY3</accession>
<organism evidence="1 2">
    <name type="scientific">Frankliniella fusca</name>
    <dbReference type="NCBI Taxonomy" id="407009"/>
    <lineage>
        <taxon>Eukaryota</taxon>
        <taxon>Metazoa</taxon>
        <taxon>Ecdysozoa</taxon>
        <taxon>Arthropoda</taxon>
        <taxon>Hexapoda</taxon>
        <taxon>Insecta</taxon>
        <taxon>Pterygota</taxon>
        <taxon>Neoptera</taxon>
        <taxon>Paraneoptera</taxon>
        <taxon>Thysanoptera</taxon>
        <taxon>Terebrantia</taxon>
        <taxon>Thripoidea</taxon>
        <taxon>Thripidae</taxon>
        <taxon>Frankliniella</taxon>
    </lineage>
</organism>
<dbReference type="AlphaFoldDB" id="A0AAE1HUY3"/>
<keyword evidence="2" id="KW-1185">Reference proteome</keyword>
<gene>
    <name evidence="1" type="ORF">KUF71_016202</name>
</gene>
<protein>
    <submittedName>
        <fullName evidence="1">Tyrosine-protein kinase ITK/TSK</fullName>
    </submittedName>
</protein>
<evidence type="ECO:0000313" key="2">
    <source>
        <dbReference type="Proteomes" id="UP001219518"/>
    </source>
</evidence>
<keyword evidence="1" id="KW-0418">Kinase</keyword>